<dbReference type="SUPFAM" id="SSF46689">
    <property type="entry name" value="Homeodomain-like"/>
    <property type="match status" value="1"/>
</dbReference>
<dbReference type="OrthoDB" id="2570341at2"/>
<dbReference type="Gene3D" id="1.10.10.60">
    <property type="entry name" value="Homeodomain-like"/>
    <property type="match status" value="1"/>
</dbReference>
<dbReference type="Pfam" id="PF00440">
    <property type="entry name" value="TetR_N"/>
    <property type="match status" value="1"/>
</dbReference>
<dbReference type="GO" id="GO:0000976">
    <property type="term" value="F:transcription cis-regulatory region binding"/>
    <property type="evidence" value="ECO:0007669"/>
    <property type="project" value="TreeGrafter"/>
</dbReference>
<sequence>MPDSHKSREEALEALPGGVKLSWGIVKKPRRGPKGELSIPQIVEAAIAIADKDGLSAVSMSRVAQSLGFTPMSLYRYVTSKDDLIKLMQDAICDIPIPPERSDVGWRDEMREYVRETVRIFREHPWYADITIDSIPLTPNTLRLLDWMLRIMKDFPVNDFEKMSFLLLISSYGRACGMIERDMNRLIASGGSADEFGGLQYTAALKELIKPESYPHLYPVLMSGAYTGETENPIENDLEFGLDRVLDGIEQYVEAKRAAQNKNSDSI</sequence>
<dbReference type="GO" id="GO:0003700">
    <property type="term" value="F:DNA-binding transcription factor activity"/>
    <property type="evidence" value="ECO:0007669"/>
    <property type="project" value="TreeGrafter"/>
</dbReference>
<dbReference type="RefSeq" id="WP_119602651.1">
    <property type="nucleotide sequence ID" value="NZ_QXQA01000020.1"/>
</dbReference>
<evidence type="ECO:0000313" key="6">
    <source>
        <dbReference type="EMBL" id="RIX48749.1"/>
    </source>
</evidence>
<dbReference type="EMBL" id="QXQA01000020">
    <property type="protein sequence ID" value="RIX48749.1"/>
    <property type="molecule type" value="Genomic_DNA"/>
</dbReference>
<dbReference type="InterPro" id="IPR050109">
    <property type="entry name" value="HTH-type_TetR-like_transc_reg"/>
</dbReference>
<protein>
    <submittedName>
        <fullName evidence="6">TetR/AcrR family transcriptional regulator</fullName>
    </submittedName>
</protein>
<dbReference type="InterPro" id="IPR001647">
    <property type="entry name" value="HTH_TetR"/>
</dbReference>
<evidence type="ECO:0000256" key="4">
    <source>
        <dbReference type="PROSITE-ProRule" id="PRU00335"/>
    </source>
</evidence>
<feature type="DNA-binding region" description="H-T-H motif" evidence="4">
    <location>
        <begin position="59"/>
        <end position="78"/>
    </location>
</feature>
<evidence type="ECO:0000256" key="2">
    <source>
        <dbReference type="ARBA" id="ARBA00023125"/>
    </source>
</evidence>
<dbReference type="InterPro" id="IPR036271">
    <property type="entry name" value="Tet_transcr_reg_TetR-rel_C_sf"/>
</dbReference>
<organism evidence="6 7">
    <name type="scientific">Paenibacillus nanensis</name>
    <dbReference type="NCBI Taxonomy" id="393251"/>
    <lineage>
        <taxon>Bacteria</taxon>
        <taxon>Bacillati</taxon>
        <taxon>Bacillota</taxon>
        <taxon>Bacilli</taxon>
        <taxon>Bacillales</taxon>
        <taxon>Paenibacillaceae</taxon>
        <taxon>Paenibacillus</taxon>
    </lineage>
</organism>
<keyword evidence="1" id="KW-0805">Transcription regulation</keyword>
<comment type="caution">
    <text evidence="6">The sequence shown here is derived from an EMBL/GenBank/DDBJ whole genome shotgun (WGS) entry which is preliminary data.</text>
</comment>
<dbReference type="Pfam" id="PF02909">
    <property type="entry name" value="TetR_C_1"/>
    <property type="match status" value="1"/>
</dbReference>
<name>A0A3A1UMS5_9BACL</name>
<reference evidence="6 7" key="1">
    <citation type="submission" date="2018-09" db="EMBL/GenBank/DDBJ databases">
        <title>Paenibacillus aracenensis nov. sp. isolated from a cave in southern Spain.</title>
        <authorList>
            <person name="Jurado V."/>
            <person name="Gutierrez-Patricio S."/>
            <person name="Gonzalez-Pimentel J.L."/>
            <person name="Miller A.Z."/>
            <person name="Laiz L."/>
            <person name="Saiz-Jimenez C."/>
        </authorList>
    </citation>
    <scope>NUCLEOTIDE SEQUENCE [LARGE SCALE GENOMIC DNA]</scope>
    <source>
        <strain evidence="6 7">DSM 22867</strain>
    </source>
</reference>
<keyword evidence="3" id="KW-0804">Transcription</keyword>
<evidence type="ECO:0000256" key="1">
    <source>
        <dbReference type="ARBA" id="ARBA00023015"/>
    </source>
</evidence>
<keyword evidence="7" id="KW-1185">Reference proteome</keyword>
<accession>A0A3A1UMS5</accession>
<evidence type="ECO:0000313" key="7">
    <source>
        <dbReference type="Proteomes" id="UP000266482"/>
    </source>
</evidence>
<feature type="domain" description="HTH tetR-type" evidence="5">
    <location>
        <begin position="36"/>
        <end position="96"/>
    </location>
</feature>
<dbReference type="PANTHER" id="PTHR30055">
    <property type="entry name" value="HTH-TYPE TRANSCRIPTIONAL REGULATOR RUTR"/>
    <property type="match status" value="1"/>
</dbReference>
<evidence type="ECO:0000256" key="3">
    <source>
        <dbReference type="ARBA" id="ARBA00023163"/>
    </source>
</evidence>
<dbReference type="InterPro" id="IPR009057">
    <property type="entry name" value="Homeodomain-like_sf"/>
</dbReference>
<evidence type="ECO:0000259" key="5">
    <source>
        <dbReference type="PROSITE" id="PS50977"/>
    </source>
</evidence>
<gene>
    <name evidence="6" type="ORF">D3P08_23945</name>
</gene>
<dbReference type="AlphaFoldDB" id="A0A3A1UMS5"/>
<dbReference type="PANTHER" id="PTHR30055:SF151">
    <property type="entry name" value="TRANSCRIPTIONAL REGULATORY PROTEIN"/>
    <property type="match status" value="1"/>
</dbReference>
<dbReference type="GO" id="GO:0045892">
    <property type="term" value="P:negative regulation of DNA-templated transcription"/>
    <property type="evidence" value="ECO:0007669"/>
    <property type="project" value="InterPro"/>
</dbReference>
<dbReference type="SUPFAM" id="SSF48498">
    <property type="entry name" value="Tetracyclin repressor-like, C-terminal domain"/>
    <property type="match status" value="1"/>
</dbReference>
<proteinExistence type="predicted"/>
<dbReference type="Gene3D" id="1.10.357.10">
    <property type="entry name" value="Tetracycline Repressor, domain 2"/>
    <property type="match status" value="1"/>
</dbReference>
<dbReference type="PROSITE" id="PS50977">
    <property type="entry name" value="HTH_TETR_2"/>
    <property type="match status" value="1"/>
</dbReference>
<dbReference type="InterPro" id="IPR004111">
    <property type="entry name" value="Repressor_TetR_C"/>
</dbReference>
<keyword evidence="2 4" id="KW-0238">DNA-binding</keyword>
<dbReference type="Proteomes" id="UP000266482">
    <property type="component" value="Unassembled WGS sequence"/>
</dbReference>